<dbReference type="Proteomes" id="UP000278807">
    <property type="component" value="Unassembled WGS sequence"/>
</dbReference>
<dbReference type="GO" id="GO:0005737">
    <property type="term" value="C:cytoplasm"/>
    <property type="evidence" value="ECO:0007669"/>
    <property type="project" value="TreeGrafter"/>
</dbReference>
<dbReference type="GO" id="GO:0004726">
    <property type="term" value="F:non-membrane spanning protein tyrosine phosphatase activity"/>
    <property type="evidence" value="ECO:0007669"/>
    <property type="project" value="TreeGrafter"/>
</dbReference>
<sequence length="218" mass="24889">MEGVNLPTLLIQLRQCRMGIIQTAQQLRYSYAAVVEGGKLLLATPPEERIDLVVSFPPFWGPLSANNKVLWLDRFPEHDRHADDTEDDDNNDIESDSTTSEDVSSDDDDDDSSADSDVINEVIDFPSEIHLPHNIHNEPELLRHLWMRSGGGCVMADDYSSSGSSNEENEVEIMELFNHRKSHHQNHTFQLRYQPVQFEEILDSGDAIKETQVYFRFS</sequence>
<dbReference type="SUPFAM" id="SSF52799">
    <property type="entry name" value="(Phosphotyrosine protein) phosphatases II"/>
    <property type="match status" value="1"/>
</dbReference>
<evidence type="ECO:0000313" key="9">
    <source>
        <dbReference type="Proteomes" id="UP000278807"/>
    </source>
</evidence>
<feature type="compositionally biased region" description="Acidic residues" evidence="7">
    <location>
        <begin position="103"/>
        <end position="114"/>
    </location>
</feature>
<evidence type="ECO:0000256" key="5">
    <source>
        <dbReference type="ARBA" id="ARBA00022912"/>
    </source>
</evidence>
<evidence type="ECO:0000256" key="1">
    <source>
        <dbReference type="ARBA" id="ARBA00004308"/>
    </source>
</evidence>
<dbReference type="AlphaFoldDB" id="A0A0R3TU14"/>
<dbReference type="InterPro" id="IPR051985">
    <property type="entry name" value="NR_tyrosine_phosphatase"/>
</dbReference>
<dbReference type="STRING" id="102285.A0A0R3TU14"/>
<dbReference type="EC" id="3.1.3.48" evidence="2"/>
<name>A0A0R3TU14_RODNA</name>
<gene>
    <name evidence="8" type="ORF">HNAJ_LOCUS11219</name>
</gene>
<dbReference type="EMBL" id="UZAE01013439">
    <property type="protein sequence ID" value="VDO09858.1"/>
    <property type="molecule type" value="Genomic_DNA"/>
</dbReference>
<dbReference type="WBParaSite" id="HNAJ_0001122901-mRNA-1">
    <property type="protein sequence ID" value="HNAJ_0001122901-mRNA-1"/>
    <property type="gene ID" value="HNAJ_0001122901"/>
</dbReference>
<evidence type="ECO:0000313" key="10">
    <source>
        <dbReference type="WBParaSite" id="HNAJ_0001122901-mRNA-1"/>
    </source>
</evidence>
<protein>
    <recommendedName>
        <fullName evidence="2">protein-tyrosine-phosphatase</fullName>
        <ecNumber evidence="2">3.1.3.48</ecNumber>
    </recommendedName>
</protein>
<feature type="compositionally biased region" description="Acidic residues" evidence="7">
    <location>
        <begin position="84"/>
        <end position="95"/>
    </location>
</feature>
<dbReference type="OrthoDB" id="9450131at2759"/>
<evidence type="ECO:0000256" key="3">
    <source>
        <dbReference type="ARBA" id="ARBA00022553"/>
    </source>
</evidence>
<dbReference type="PANTHER" id="PTHR46047">
    <property type="entry name" value="TYROSINE-PROTEIN PHOSPHATASE NON-RECEPTOR TYPE 61F"/>
    <property type="match status" value="1"/>
</dbReference>
<keyword evidence="4" id="KW-0378">Hydrolase</keyword>
<dbReference type="GO" id="GO:0070373">
    <property type="term" value="P:negative regulation of ERK1 and ERK2 cascade"/>
    <property type="evidence" value="ECO:0007669"/>
    <property type="project" value="TreeGrafter"/>
</dbReference>
<evidence type="ECO:0000256" key="4">
    <source>
        <dbReference type="ARBA" id="ARBA00022801"/>
    </source>
</evidence>
<keyword evidence="6" id="KW-0472">Membrane</keyword>
<dbReference type="GO" id="GO:0012505">
    <property type="term" value="C:endomembrane system"/>
    <property type="evidence" value="ECO:0007669"/>
    <property type="project" value="UniProtKB-SubCell"/>
</dbReference>
<comment type="subcellular location">
    <subcellularLocation>
        <location evidence="1">Endomembrane system</location>
    </subcellularLocation>
</comment>
<dbReference type="GO" id="GO:0005634">
    <property type="term" value="C:nucleus"/>
    <property type="evidence" value="ECO:0007669"/>
    <property type="project" value="TreeGrafter"/>
</dbReference>
<evidence type="ECO:0000256" key="6">
    <source>
        <dbReference type="ARBA" id="ARBA00023136"/>
    </source>
</evidence>
<keyword evidence="9" id="KW-1185">Reference proteome</keyword>
<evidence type="ECO:0000256" key="2">
    <source>
        <dbReference type="ARBA" id="ARBA00013064"/>
    </source>
</evidence>
<dbReference type="GO" id="GO:0046426">
    <property type="term" value="P:negative regulation of receptor signaling pathway via JAK-STAT"/>
    <property type="evidence" value="ECO:0007669"/>
    <property type="project" value="TreeGrafter"/>
</dbReference>
<proteinExistence type="predicted"/>
<evidence type="ECO:0000256" key="7">
    <source>
        <dbReference type="SAM" id="MobiDB-lite"/>
    </source>
</evidence>
<dbReference type="PANTHER" id="PTHR46047:SF3">
    <property type="entry name" value="TYROSINE-PROTEIN PHOSPHATASE NON-RECEPTOR TYPE 61F"/>
    <property type="match status" value="1"/>
</dbReference>
<accession>A0A0R3TU14</accession>
<organism evidence="10">
    <name type="scientific">Rodentolepis nana</name>
    <name type="common">Dwarf tapeworm</name>
    <name type="synonym">Hymenolepis nana</name>
    <dbReference type="NCBI Taxonomy" id="102285"/>
    <lineage>
        <taxon>Eukaryota</taxon>
        <taxon>Metazoa</taxon>
        <taxon>Spiralia</taxon>
        <taxon>Lophotrochozoa</taxon>
        <taxon>Platyhelminthes</taxon>
        <taxon>Cestoda</taxon>
        <taxon>Eucestoda</taxon>
        <taxon>Cyclophyllidea</taxon>
        <taxon>Hymenolepididae</taxon>
        <taxon>Rodentolepis</taxon>
    </lineage>
</organism>
<keyword evidence="3" id="KW-0597">Phosphoprotein</keyword>
<reference evidence="10" key="1">
    <citation type="submission" date="2017-02" db="UniProtKB">
        <authorList>
            <consortium name="WormBaseParasite"/>
        </authorList>
    </citation>
    <scope>IDENTIFICATION</scope>
</reference>
<keyword evidence="5" id="KW-0904">Protein phosphatase</keyword>
<dbReference type="GO" id="GO:0019901">
    <property type="term" value="F:protein kinase binding"/>
    <property type="evidence" value="ECO:0007669"/>
    <property type="project" value="TreeGrafter"/>
</dbReference>
<evidence type="ECO:0000313" key="8">
    <source>
        <dbReference type="EMBL" id="VDO09858.1"/>
    </source>
</evidence>
<feature type="region of interest" description="Disordered" evidence="7">
    <location>
        <begin position="79"/>
        <end position="115"/>
    </location>
</feature>
<reference evidence="8 9" key="2">
    <citation type="submission" date="2018-11" db="EMBL/GenBank/DDBJ databases">
        <authorList>
            <consortium name="Pathogen Informatics"/>
        </authorList>
    </citation>
    <scope>NUCLEOTIDE SEQUENCE [LARGE SCALE GENOMIC DNA]</scope>
</reference>
<dbReference type="InterPro" id="IPR029021">
    <property type="entry name" value="Prot-tyrosine_phosphatase-like"/>
</dbReference>